<sequence length="46" mass="5136">MNGVLMGLGGFTFIFYCCFTSPPRLQISNHIDQIVVGEISDNRNDD</sequence>
<comment type="caution">
    <text evidence="1">The sequence shown here is derived from an EMBL/GenBank/DDBJ whole genome shotgun (WGS) entry which is preliminary data.</text>
</comment>
<accession>W9EFX7</accession>
<gene>
    <name evidence="1" type="ORF">B808_25</name>
</gene>
<evidence type="ECO:0000313" key="1">
    <source>
        <dbReference type="EMBL" id="ETO41048.1"/>
    </source>
</evidence>
<proteinExistence type="predicted"/>
<dbReference type="Proteomes" id="UP000019474">
    <property type="component" value="Unassembled WGS sequence"/>
</dbReference>
<reference evidence="1 2" key="1">
    <citation type="submission" date="2012-08" db="EMBL/GenBank/DDBJ databases">
        <title>Genome sequencing of Lactobacillus florum 8D.</title>
        <authorList>
            <person name="Kim E.B."/>
            <person name="Marco M.L."/>
        </authorList>
    </citation>
    <scope>NUCLEOTIDE SEQUENCE [LARGE SCALE GENOMIC DNA]</scope>
    <source>
        <strain evidence="1 2">8D</strain>
    </source>
</reference>
<dbReference type="EMBL" id="ALXG01000003">
    <property type="protein sequence ID" value="ETO41048.1"/>
    <property type="molecule type" value="Genomic_DNA"/>
</dbReference>
<organism evidence="1 2">
    <name type="scientific">Fructilactobacillus florum 8D</name>
    <dbReference type="NCBI Taxonomy" id="1221538"/>
    <lineage>
        <taxon>Bacteria</taxon>
        <taxon>Bacillati</taxon>
        <taxon>Bacillota</taxon>
        <taxon>Bacilli</taxon>
        <taxon>Lactobacillales</taxon>
        <taxon>Lactobacillaceae</taxon>
        <taxon>Fructilactobacillus</taxon>
    </lineage>
</organism>
<name>W9EFX7_9LACO</name>
<dbReference type="PATRIC" id="fig|1221538.3.peg.24"/>
<evidence type="ECO:0000313" key="2">
    <source>
        <dbReference type="Proteomes" id="UP000019474"/>
    </source>
</evidence>
<keyword evidence="2" id="KW-1185">Reference proteome</keyword>
<dbReference type="AlphaFoldDB" id="W9EFX7"/>
<protein>
    <submittedName>
        <fullName evidence="1">Uncharacterized protein</fullName>
    </submittedName>
</protein>